<evidence type="ECO:0000313" key="3">
    <source>
        <dbReference type="Proteomes" id="UP000193922"/>
    </source>
</evidence>
<gene>
    <name evidence="2" type="ORF">DL89DRAFT_264544</name>
</gene>
<keyword evidence="1" id="KW-0472">Membrane</keyword>
<reference evidence="2 3" key="1">
    <citation type="submission" date="2016-07" db="EMBL/GenBank/DDBJ databases">
        <title>Pervasive Adenine N6-methylation of Active Genes in Fungi.</title>
        <authorList>
            <consortium name="DOE Joint Genome Institute"/>
            <person name="Mondo S.J."/>
            <person name="Dannebaum R.O."/>
            <person name="Kuo R.C."/>
            <person name="Labutti K."/>
            <person name="Haridas S."/>
            <person name="Kuo A."/>
            <person name="Salamov A."/>
            <person name="Ahrendt S.R."/>
            <person name="Lipzen A."/>
            <person name="Sullivan W."/>
            <person name="Andreopoulos W.B."/>
            <person name="Clum A."/>
            <person name="Lindquist E."/>
            <person name="Daum C."/>
            <person name="Ramamoorthy G.K."/>
            <person name="Gryganskyi A."/>
            <person name="Culley D."/>
            <person name="Magnuson J.K."/>
            <person name="James T.Y."/>
            <person name="O'Malley M.A."/>
            <person name="Stajich J.E."/>
            <person name="Spatafora J.W."/>
            <person name="Visel A."/>
            <person name="Grigoriev I.V."/>
        </authorList>
    </citation>
    <scope>NUCLEOTIDE SEQUENCE [LARGE SCALE GENOMIC DNA]</scope>
    <source>
        <strain evidence="2 3">ATCC 12442</strain>
    </source>
</reference>
<sequence>MDANHINNLPAGVLVSILSVLCYGMFHNPFHITKYWDMMKLATLCRLWNECMPQQVYRYVFVQRKIYAIRSSSTSRMHKRVSWVSNVGSILYQKRLCSATDLRIVMYDDYTGPLLLANALKYFGLTSPSWWRLQGLHFFGKGVLRSGTDYHTEDIFADAHSFSEFFARHFRNLQSIGLCVKIPTTQFTAADFSSYTMSPRYSMLLQTFLSKLSSLQCYQPSTLLLNSPMHLSLTHVELDMDCIKVPLPNIGLAPNIVERLKLYNIDGEVPLTCFRGNYSGKTIYTNLKEIQFDFRAASGSKSQNVSLCPHLAHVFPKLFKLSLKQSMGVYKNMYSALANAPLSHLCIDEHQRSLPYIDTSIIHNVTSFQLSTSISEAPGWYTDSKDLITRFYFTHSTVQNVLMECLVPFPTHILWRDLQPGHMIVHLLEQLPTLKFLRITCISMDATDTDNYFWGTYDRQADIHEATTPTVIDTAIAHNTVSTVGLEPINKCLQVLDIDAPGYFDTDAICRMPLFLPLLQFVAIDKEYTDQIGTFVQKIRPHVKICARRDVDCHFMF</sequence>
<dbReference type="AlphaFoldDB" id="A0A1Y1WMF0"/>
<keyword evidence="1" id="KW-1133">Transmembrane helix</keyword>
<keyword evidence="1" id="KW-0812">Transmembrane</keyword>
<protein>
    <recommendedName>
        <fullName evidence="4">F-box domain-containing protein</fullName>
    </recommendedName>
</protein>
<evidence type="ECO:0008006" key="4">
    <source>
        <dbReference type="Google" id="ProtNLM"/>
    </source>
</evidence>
<dbReference type="Proteomes" id="UP000193922">
    <property type="component" value="Unassembled WGS sequence"/>
</dbReference>
<name>A0A1Y1WMF0_9FUNG</name>
<proteinExistence type="predicted"/>
<organism evidence="2 3">
    <name type="scientific">Linderina pennispora</name>
    <dbReference type="NCBI Taxonomy" id="61395"/>
    <lineage>
        <taxon>Eukaryota</taxon>
        <taxon>Fungi</taxon>
        <taxon>Fungi incertae sedis</taxon>
        <taxon>Zoopagomycota</taxon>
        <taxon>Kickxellomycotina</taxon>
        <taxon>Kickxellomycetes</taxon>
        <taxon>Kickxellales</taxon>
        <taxon>Kickxellaceae</taxon>
        <taxon>Linderina</taxon>
    </lineage>
</organism>
<accession>A0A1Y1WMF0</accession>
<dbReference type="RefSeq" id="XP_040747951.1">
    <property type="nucleotide sequence ID" value="XM_040886291.1"/>
</dbReference>
<dbReference type="EMBL" id="MCFD01000001">
    <property type="protein sequence ID" value="ORX74740.1"/>
    <property type="molecule type" value="Genomic_DNA"/>
</dbReference>
<keyword evidence="3" id="KW-1185">Reference proteome</keyword>
<dbReference type="GeneID" id="63802939"/>
<feature type="transmembrane region" description="Helical" evidence="1">
    <location>
        <begin position="6"/>
        <end position="26"/>
    </location>
</feature>
<evidence type="ECO:0000256" key="1">
    <source>
        <dbReference type="SAM" id="Phobius"/>
    </source>
</evidence>
<comment type="caution">
    <text evidence="2">The sequence shown here is derived from an EMBL/GenBank/DDBJ whole genome shotgun (WGS) entry which is preliminary data.</text>
</comment>
<evidence type="ECO:0000313" key="2">
    <source>
        <dbReference type="EMBL" id="ORX74740.1"/>
    </source>
</evidence>